<reference evidence="4 5" key="1">
    <citation type="submission" date="2016-10" db="EMBL/GenBank/DDBJ databases">
        <authorList>
            <person name="Varghese N."/>
            <person name="Submissions S."/>
        </authorList>
    </citation>
    <scope>NUCLEOTIDE SEQUENCE [LARGE SCALE GENOMIC DNA]</scope>
    <source>
        <strain evidence="4 5">CGMCC 1.6853</strain>
    </source>
</reference>
<dbReference type="CDD" id="cd04301">
    <property type="entry name" value="NAT_SF"/>
    <property type="match status" value="1"/>
</dbReference>
<keyword evidence="2" id="KW-0012">Acyltransferase</keyword>
<dbReference type="RefSeq" id="WP_016928392.1">
    <property type="nucleotide sequence ID" value="NZ_CBCSIN010000001.1"/>
</dbReference>
<feature type="domain" description="N-acetyltransferase" evidence="3">
    <location>
        <begin position="4"/>
        <end position="138"/>
    </location>
</feature>
<dbReference type="InterPro" id="IPR000182">
    <property type="entry name" value="GNAT_dom"/>
</dbReference>
<dbReference type="Proteomes" id="UP000183031">
    <property type="component" value="Unassembled WGS sequence"/>
</dbReference>
<proteinExistence type="predicted"/>
<evidence type="ECO:0000256" key="2">
    <source>
        <dbReference type="ARBA" id="ARBA00023315"/>
    </source>
</evidence>
<dbReference type="InterPro" id="IPR016181">
    <property type="entry name" value="Acyl_CoA_acyltransferase"/>
</dbReference>
<dbReference type="Gene3D" id="3.40.630.30">
    <property type="match status" value="1"/>
</dbReference>
<name>A0A1G5BFR5_9GAMM</name>
<evidence type="ECO:0000313" key="4">
    <source>
        <dbReference type="EMBL" id="SCX88951.1"/>
    </source>
</evidence>
<organism evidence="4 5">
    <name type="scientific">Serratia nematodiphila</name>
    <dbReference type="NCBI Taxonomy" id="458197"/>
    <lineage>
        <taxon>Bacteria</taxon>
        <taxon>Pseudomonadati</taxon>
        <taxon>Pseudomonadota</taxon>
        <taxon>Gammaproteobacteria</taxon>
        <taxon>Enterobacterales</taxon>
        <taxon>Yersiniaceae</taxon>
        <taxon>Serratia</taxon>
    </lineage>
</organism>
<keyword evidence="5" id="KW-1185">Reference proteome</keyword>
<dbReference type="GeneID" id="93696136"/>
<evidence type="ECO:0000259" key="3">
    <source>
        <dbReference type="PROSITE" id="PS51186"/>
    </source>
</evidence>
<dbReference type="PROSITE" id="PS51186">
    <property type="entry name" value="GNAT"/>
    <property type="match status" value="1"/>
</dbReference>
<dbReference type="PANTHER" id="PTHR43877">
    <property type="entry name" value="AMINOALKYLPHOSPHONATE N-ACETYLTRANSFERASE-RELATED-RELATED"/>
    <property type="match status" value="1"/>
</dbReference>
<comment type="caution">
    <text evidence="4">The sequence shown here is derived from an EMBL/GenBank/DDBJ whole genome shotgun (WGS) entry which is preliminary data.</text>
</comment>
<sequence>MDITVTDAIDEHTLDAIRQGLRAYNLPHIDASHRKPLSVYARDEAGTVIGGLTAETWGNWLSVEWLWVADTQRGSGLGGRLMRAAEHEAQARGCRYARLDTFSFQARPFYEKLGYQLQMTLKEYPVEHECYFLTKTLTD</sequence>
<dbReference type="EMBL" id="FMUT01000002">
    <property type="protein sequence ID" value="SCX88951.1"/>
    <property type="molecule type" value="Genomic_DNA"/>
</dbReference>
<protein>
    <submittedName>
        <fullName evidence="4">Predicted N-acetyltransferase YhbS</fullName>
    </submittedName>
</protein>
<accession>A0A1G5BFR5</accession>
<dbReference type="SUPFAM" id="SSF55729">
    <property type="entry name" value="Acyl-CoA N-acyltransferases (Nat)"/>
    <property type="match status" value="1"/>
</dbReference>
<dbReference type="Pfam" id="PF00583">
    <property type="entry name" value="Acetyltransf_1"/>
    <property type="match status" value="1"/>
</dbReference>
<keyword evidence="1" id="KW-0808">Transferase</keyword>
<dbReference type="InterPro" id="IPR050832">
    <property type="entry name" value="Bact_Acetyltransf"/>
</dbReference>
<dbReference type="PANTHER" id="PTHR43877:SF2">
    <property type="entry name" value="AMINOALKYLPHOSPHONATE N-ACETYLTRANSFERASE-RELATED"/>
    <property type="match status" value="1"/>
</dbReference>
<evidence type="ECO:0000256" key="1">
    <source>
        <dbReference type="ARBA" id="ARBA00022679"/>
    </source>
</evidence>
<gene>
    <name evidence="4" type="ORF">SAMN02927935_00404</name>
</gene>
<evidence type="ECO:0000313" key="5">
    <source>
        <dbReference type="Proteomes" id="UP000183031"/>
    </source>
</evidence>